<dbReference type="Proteomes" id="UP001352852">
    <property type="component" value="Unassembled WGS sequence"/>
</dbReference>
<dbReference type="EMBL" id="JAHUTJ010049631">
    <property type="protein sequence ID" value="MED6283360.1"/>
    <property type="molecule type" value="Genomic_DNA"/>
</dbReference>
<accession>A0ABU7E997</accession>
<reference evidence="2 3" key="1">
    <citation type="submission" date="2021-06" db="EMBL/GenBank/DDBJ databases">
        <authorList>
            <person name="Palmer J.M."/>
        </authorList>
    </citation>
    <scope>NUCLEOTIDE SEQUENCE [LARGE SCALE GENOMIC DNA]</scope>
    <source>
        <strain evidence="2 3">CL_MEX2019</strain>
        <tissue evidence="2">Muscle</tissue>
    </source>
</reference>
<organism evidence="2 3">
    <name type="scientific">Characodon lateralis</name>
    <dbReference type="NCBI Taxonomy" id="208331"/>
    <lineage>
        <taxon>Eukaryota</taxon>
        <taxon>Metazoa</taxon>
        <taxon>Chordata</taxon>
        <taxon>Craniata</taxon>
        <taxon>Vertebrata</taxon>
        <taxon>Euteleostomi</taxon>
        <taxon>Actinopterygii</taxon>
        <taxon>Neopterygii</taxon>
        <taxon>Teleostei</taxon>
        <taxon>Neoteleostei</taxon>
        <taxon>Acanthomorphata</taxon>
        <taxon>Ovalentaria</taxon>
        <taxon>Atherinomorphae</taxon>
        <taxon>Cyprinodontiformes</taxon>
        <taxon>Goodeidae</taxon>
        <taxon>Characodon</taxon>
    </lineage>
</organism>
<comment type="caution">
    <text evidence="2">The sequence shown here is derived from an EMBL/GenBank/DDBJ whole genome shotgun (WGS) entry which is preliminary data.</text>
</comment>
<gene>
    <name evidence="2" type="ORF">CHARACLAT_007911</name>
</gene>
<evidence type="ECO:0000313" key="2">
    <source>
        <dbReference type="EMBL" id="MED6283360.1"/>
    </source>
</evidence>
<evidence type="ECO:0000313" key="3">
    <source>
        <dbReference type="Proteomes" id="UP001352852"/>
    </source>
</evidence>
<protein>
    <submittedName>
        <fullName evidence="2">Uncharacterized protein</fullName>
    </submittedName>
</protein>
<proteinExistence type="predicted"/>
<evidence type="ECO:0000256" key="1">
    <source>
        <dbReference type="SAM" id="MobiDB-lite"/>
    </source>
</evidence>
<keyword evidence="3" id="KW-1185">Reference proteome</keyword>
<sequence>MRYSRHKNNKEGAQIQVQAAVLTPLFENHRRIQKKKLSEAREYDTTACHTGATLPQRRITEQKNERKKRVTFIGLRRRRAAVEFAGRGSPGTRHHGSFLEDRL</sequence>
<feature type="region of interest" description="Disordered" evidence="1">
    <location>
        <begin position="84"/>
        <end position="103"/>
    </location>
</feature>
<name>A0ABU7E997_9TELE</name>